<reference evidence="1" key="2">
    <citation type="journal article" date="2018" name="Nature">
        <title>A major lineage of non-tailed dsDNA viruses as unrecognized killers of marine bacteria.</title>
        <authorList>
            <person name="Kauffman K.M."/>
            <person name="Hussain F.A."/>
            <person name="Yang J."/>
            <person name="Arevalo P."/>
            <person name="Brown J.M."/>
            <person name="Chang W.K."/>
            <person name="VanInsberghe D."/>
            <person name="Elsherbini J."/>
            <person name="Sharma R.S."/>
            <person name="Cutler M.B."/>
            <person name="Kelly L."/>
            <person name="Polz M.F."/>
        </authorList>
    </citation>
    <scope>NUCLEOTIDE SEQUENCE</scope>
    <source>
        <strain evidence="1">10N.222.46.E12</strain>
    </source>
</reference>
<protein>
    <submittedName>
        <fullName evidence="1">Phosphoesterase</fullName>
    </submittedName>
</protein>
<dbReference type="SUPFAM" id="SSF56300">
    <property type="entry name" value="Metallo-dependent phosphatases"/>
    <property type="match status" value="1"/>
</dbReference>
<dbReference type="RefSeq" id="WP_102385033.1">
    <property type="nucleotide sequence ID" value="NZ_CP169998.1"/>
</dbReference>
<evidence type="ECO:0000313" key="1">
    <source>
        <dbReference type="EMBL" id="PMP24382.1"/>
    </source>
</evidence>
<accession>A0A7Z1MFI7</accession>
<dbReference type="AlphaFoldDB" id="A0A7Z1MFI7"/>
<dbReference type="PROSITE" id="PS51257">
    <property type="entry name" value="PROKAR_LIPOPROTEIN"/>
    <property type="match status" value="1"/>
</dbReference>
<dbReference type="InterPro" id="IPR029052">
    <property type="entry name" value="Metallo-depent_PP-like"/>
</dbReference>
<name>A0A7Z1MFI7_9VIBR</name>
<comment type="caution">
    <text evidence="1">The sequence shown here is derived from an EMBL/GenBank/DDBJ whole genome shotgun (WGS) entry which is preliminary data.</text>
</comment>
<sequence length="728" mass="81891">MKKSTLTVLSGLIAATLVGCNSNSPSDSSPGDDNGNLESAVQVAFMPDIHFHDVYGKFEDGSFAGLYNSDSREYATIRTMESQMNSTRLFNENYFAMIAGLDDVVARGVKYVALPGDFSDDGQPVHMRGLVSIFDHYRDTHGLEFFAAPGNHDPVRPFTIPAGKSDYLGEGGKEQRIFSLGKEECVGYDDEWTTIPGQGDSLDTICTEEVREWGYEEIMSILGTHGFYPQQDYLYFETPYSTDQARTNYSYDLAKEEAAFDKRMYEICYEGTGGSYKENGYTSCSEVPDTSYLVEPVKGLWLLAIDANVYRPKENSSDNSVDGGTFDGSSNAGYNMMLTHKEHVIDWISDVVKAAKEQNKTLVSFSHFPMTDFYNGASEEIEDLFGEGSHQLAREPDDNTSRALAATGLNIHVGGHMHFNDTGKKSFNIDGVQHTLFNIQAPSLAGYVPAYKLLNIRPDNQIEVETVIIDQVARYNELFSHYEEEHEYLTQAAVGDPEAQAKIWNKDILDSENYYELTDWHIRELTRLRFLPGDWPLEMRAMIMEMNGEEMMIMSQLQTNFTVCQLANKLGYDVGTCVENGVDDYEQFQRDWETAKVVAQKLASLEGLELADFAEWSGELLATDFYRLRNADELAFRDIGETQLRQYELLSRELSEFDGTVDSELGDLGQYTVGEVFRSRFGSLFVILEKFATGQASDHFLIDIDQQTLTDLKGEVKRDILRGSTTVN</sequence>
<organism evidence="1">
    <name type="scientific">Vibrio cyclitrophicus</name>
    <dbReference type="NCBI Taxonomy" id="47951"/>
    <lineage>
        <taxon>Bacteria</taxon>
        <taxon>Pseudomonadati</taxon>
        <taxon>Pseudomonadota</taxon>
        <taxon>Gammaproteobacteria</taxon>
        <taxon>Vibrionales</taxon>
        <taxon>Vibrionaceae</taxon>
        <taxon>Vibrio</taxon>
    </lineage>
</organism>
<proteinExistence type="predicted"/>
<dbReference type="Gene3D" id="3.60.21.10">
    <property type="match status" value="2"/>
</dbReference>
<reference evidence="1" key="1">
    <citation type="submission" date="2016-07" db="EMBL/GenBank/DDBJ databases">
        <authorList>
            <person name="Kauffman K."/>
            <person name="Arevalo P."/>
            <person name="Polz M.F."/>
        </authorList>
    </citation>
    <scope>NUCLEOTIDE SEQUENCE</scope>
    <source>
        <strain evidence="1">10N.222.46.E12</strain>
    </source>
</reference>
<gene>
    <name evidence="1" type="ORF">BCS90_05990</name>
</gene>
<dbReference type="EMBL" id="MDBS01000067">
    <property type="protein sequence ID" value="PMP24382.1"/>
    <property type="molecule type" value="Genomic_DNA"/>
</dbReference>